<dbReference type="Pfam" id="PF18483">
    <property type="entry name" value="Lectin_L-type_dom"/>
    <property type="match status" value="1"/>
</dbReference>
<dbReference type="InterPro" id="IPR011042">
    <property type="entry name" value="6-blade_b-propeller_TolB-like"/>
</dbReference>
<dbReference type="PANTHER" id="PTHR19328:SF75">
    <property type="entry name" value="ALDOSE SUGAR DEHYDROGENASE YLII"/>
    <property type="match status" value="1"/>
</dbReference>
<dbReference type="SUPFAM" id="SSF49899">
    <property type="entry name" value="Concanavalin A-like lectins/glucanases"/>
    <property type="match status" value="1"/>
</dbReference>
<dbReference type="Gene3D" id="2.60.120.200">
    <property type="match status" value="1"/>
</dbReference>
<dbReference type="InterPro" id="IPR013320">
    <property type="entry name" value="ConA-like_dom_sf"/>
</dbReference>
<evidence type="ECO:0000259" key="2">
    <source>
        <dbReference type="Pfam" id="PF07995"/>
    </source>
</evidence>
<dbReference type="Gene3D" id="2.120.10.30">
    <property type="entry name" value="TolB, C-terminal domain"/>
    <property type="match status" value="1"/>
</dbReference>
<evidence type="ECO:0000313" key="4">
    <source>
        <dbReference type="Proteomes" id="UP000320390"/>
    </source>
</evidence>
<dbReference type="InterPro" id="IPR012938">
    <property type="entry name" value="Glc/Sorbosone_DH"/>
</dbReference>
<gene>
    <name evidence="3" type="ORF">Poly30_51410</name>
</gene>
<keyword evidence="3" id="KW-0430">Lectin</keyword>
<name>A0A518EZR8_9BACT</name>
<reference evidence="3 4" key="1">
    <citation type="submission" date="2019-02" db="EMBL/GenBank/DDBJ databases">
        <title>Deep-cultivation of Planctomycetes and their phenomic and genomic characterization uncovers novel biology.</title>
        <authorList>
            <person name="Wiegand S."/>
            <person name="Jogler M."/>
            <person name="Boedeker C."/>
            <person name="Pinto D."/>
            <person name="Vollmers J."/>
            <person name="Rivas-Marin E."/>
            <person name="Kohn T."/>
            <person name="Peeters S.H."/>
            <person name="Heuer A."/>
            <person name="Rast P."/>
            <person name="Oberbeckmann S."/>
            <person name="Bunk B."/>
            <person name="Jeske O."/>
            <person name="Meyerdierks A."/>
            <person name="Storesund J.E."/>
            <person name="Kallscheuer N."/>
            <person name="Luecker S."/>
            <person name="Lage O.M."/>
            <person name="Pohl T."/>
            <person name="Merkel B.J."/>
            <person name="Hornburger P."/>
            <person name="Mueller R.-W."/>
            <person name="Bruemmer F."/>
            <person name="Labrenz M."/>
            <person name="Spormann A.M."/>
            <person name="Op den Camp H."/>
            <person name="Overmann J."/>
            <person name="Amann R."/>
            <person name="Jetten M.S.M."/>
            <person name="Mascher T."/>
            <person name="Medema M.H."/>
            <person name="Devos D.P."/>
            <person name="Kaster A.-K."/>
            <person name="Ovreas L."/>
            <person name="Rohde M."/>
            <person name="Galperin M.Y."/>
            <person name="Jogler C."/>
        </authorList>
    </citation>
    <scope>NUCLEOTIDE SEQUENCE [LARGE SCALE GENOMIC DNA]</scope>
    <source>
        <strain evidence="3 4">Poly30</strain>
    </source>
</reference>
<accession>A0A518EZR8</accession>
<proteinExistence type="predicted"/>
<evidence type="ECO:0000256" key="1">
    <source>
        <dbReference type="SAM" id="SignalP"/>
    </source>
</evidence>
<organism evidence="3 4">
    <name type="scientific">Saltatorellus ferox</name>
    <dbReference type="NCBI Taxonomy" id="2528018"/>
    <lineage>
        <taxon>Bacteria</taxon>
        <taxon>Pseudomonadati</taxon>
        <taxon>Planctomycetota</taxon>
        <taxon>Planctomycetia</taxon>
        <taxon>Planctomycetia incertae sedis</taxon>
        <taxon>Saltatorellus</taxon>
    </lineage>
</organism>
<evidence type="ECO:0000313" key="3">
    <source>
        <dbReference type="EMBL" id="QDV09583.1"/>
    </source>
</evidence>
<dbReference type="PANTHER" id="PTHR19328">
    <property type="entry name" value="HEDGEHOG-INTERACTING PROTEIN"/>
    <property type="match status" value="1"/>
</dbReference>
<protein>
    <submittedName>
        <fullName evidence="3">Legume lectin domain protein</fullName>
    </submittedName>
</protein>
<dbReference type="GO" id="GO:0030246">
    <property type="term" value="F:carbohydrate binding"/>
    <property type="evidence" value="ECO:0007669"/>
    <property type="project" value="UniProtKB-KW"/>
</dbReference>
<dbReference type="SUPFAM" id="SSF50952">
    <property type="entry name" value="Soluble quinoprotein glucose dehydrogenase"/>
    <property type="match status" value="1"/>
</dbReference>
<dbReference type="Proteomes" id="UP000320390">
    <property type="component" value="Chromosome"/>
</dbReference>
<feature type="domain" description="Glucose/Sorbosone dehydrogenase" evidence="2">
    <location>
        <begin position="547"/>
        <end position="752"/>
    </location>
</feature>
<dbReference type="CDD" id="cd01951">
    <property type="entry name" value="lectin_L-type"/>
    <property type="match status" value="1"/>
</dbReference>
<keyword evidence="1" id="KW-0732">Signal</keyword>
<dbReference type="EMBL" id="CP036434">
    <property type="protein sequence ID" value="QDV09583.1"/>
    <property type="molecule type" value="Genomic_DNA"/>
</dbReference>
<dbReference type="Pfam" id="PF07995">
    <property type="entry name" value="GSDH"/>
    <property type="match status" value="1"/>
</dbReference>
<dbReference type="InterPro" id="IPR011041">
    <property type="entry name" value="Quinoprot_gluc/sorb_DH_b-prop"/>
</dbReference>
<sequence length="1027" mass="109134" precursor="true">MNLISRALALSACTAPALADVTFVDFSSTAGLTLVGGANQSGNALELTANATNQVGAAWASTRQNVTAPFSVEFTVRLTGTGEGMAFVIQRDAVDAIGFGGEALGYGGITNAVAIEFDTFGSLIPQDPSDNHVSIQSGGAGAVSPNIGQSLAETSTLVDLNNGSIRTIRIEYVPGLLQVFVDNAVTTLQVELDINSQLSLSDGTAWVGFTAGTSGVTQRHEVLSWTFDEQSSVPTGNVAPAAPVISEPASSSTPYNPFDVHMEAGPFVDANNDAHLCTDWEIWTMNPSELVWRTDCIAGPTRVHSHLGDGVFLGSHAGRTALVPLKSFRFRVRFRDDSGDPLTEWGTWSEKTFQTGAESSFYPYETEDIVGNPAPIWKFAASTLEPVLQPASPSPRIVLESFDNQELLSIEANDGMTNTVINGPELADHIDAMVRVESGGAALTLAETDLIVVDHECQRTRILIPAISLPPNSFVRYWISSDGATWVAQGGQTTPDFTTLARGLSLPWVAAQPGYQIEVVASGFRLPVNIEFIPNAGDQPGDPFAYISELYGTIKVLKNDGSVGIYASNLLNYNPTGQFPGSGEQGLGGIAIDPVTGDVFAGMLYAQGNPHYPKVVRFSSTDGGLTASSQTTILDMSGESQGQSHFISHLEMLDDRTLLVHMGDGFVASTARDLNSYRGKILRMNLDGTPVPSNPLYNGGQITARDYIYVSGVRNPFGGRFRDSDGYHYMVENGPTVDRFARIVPGRDYLWAGSDSQMSNFALHNWAPSTGPVNLAFIQPGTFGGSGFPQTKWDHAFVSESGATFASGPQNLGKRITEWEIDAQGNKIAGPTTLVEYAGTGRASVAGLSAGPDGLYFTDLYRDSGNNPTATGANLLRIRWIGADLGECGSLGQSYCGPAELNSTGLPATIRARGSENVMDNDFMLDVEQLPTNSFGYCLGSRTQGFAVAPGGSSGNLCLGGTIGRFVAQAQNSGASGTFNITVDLANMPSPLSSVTVGETWNFQAWFRDFQLFVTSNFSDGVSVTFQ</sequence>
<dbReference type="RefSeq" id="WP_419190651.1">
    <property type="nucleotide sequence ID" value="NZ_CP036434.1"/>
</dbReference>
<dbReference type="InterPro" id="IPR056573">
    <property type="entry name" value="Lectin_L-type_dom"/>
</dbReference>
<keyword evidence="4" id="KW-1185">Reference proteome</keyword>
<feature type="signal peptide" evidence="1">
    <location>
        <begin position="1"/>
        <end position="19"/>
    </location>
</feature>
<feature type="chain" id="PRO_5022217718" evidence="1">
    <location>
        <begin position="20"/>
        <end position="1027"/>
    </location>
</feature>
<dbReference type="AlphaFoldDB" id="A0A518EZR8"/>